<reference evidence="2 3" key="2">
    <citation type="journal article" date="2011" name="Stand. Genomic Sci.">
        <title>Complete genome sequence of Isosphaera pallida type strain (IS1B).</title>
        <authorList>
            <consortium name="US DOE Joint Genome Institute (JGI-PGF)"/>
            <person name="Goker M."/>
            <person name="Cleland D."/>
            <person name="Saunders E."/>
            <person name="Lapidus A."/>
            <person name="Nolan M."/>
            <person name="Lucas S."/>
            <person name="Hammon N."/>
            <person name="Deshpande S."/>
            <person name="Cheng J.F."/>
            <person name="Tapia R."/>
            <person name="Han C."/>
            <person name="Goodwin L."/>
            <person name="Pitluck S."/>
            <person name="Liolios K."/>
            <person name="Pagani I."/>
            <person name="Ivanova N."/>
            <person name="Mavromatis K."/>
            <person name="Pati A."/>
            <person name="Chen A."/>
            <person name="Palaniappan K."/>
            <person name="Land M."/>
            <person name="Hauser L."/>
            <person name="Chang Y.J."/>
            <person name="Jeffries C.D."/>
            <person name="Detter J.C."/>
            <person name="Beck B."/>
            <person name="Woyke T."/>
            <person name="Bristow J."/>
            <person name="Eisen J.A."/>
            <person name="Markowitz V."/>
            <person name="Hugenholtz P."/>
            <person name="Kyrpides N.C."/>
            <person name="Klenk H.P."/>
        </authorList>
    </citation>
    <scope>NUCLEOTIDE SEQUENCE [LARGE SCALE GENOMIC DNA]</scope>
    <source>
        <strain evidence="3">ATCC 43644 / DSM 9630 / IS1B</strain>
    </source>
</reference>
<proteinExistence type="predicted"/>
<dbReference type="HOGENOM" id="CLU_1616809_0_0_0"/>
<feature type="region of interest" description="Disordered" evidence="1">
    <location>
        <begin position="27"/>
        <end position="61"/>
    </location>
</feature>
<dbReference type="KEGG" id="ipa:Isop_2898"/>
<dbReference type="EMBL" id="CP002353">
    <property type="protein sequence ID" value="ADV63463.1"/>
    <property type="molecule type" value="Genomic_DNA"/>
</dbReference>
<keyword evidence="3" id="KW-1185">Reference proteome</keyword>
<organism evidence="2 3">
    <name type="scientific">Isosphaera pallida (strain ATCC 43644 / DSM 9630 / IS1B)</name>
    <dbReference type="NCBI Taxonomy" id="575540"/>
    <lineage>
        <taxon>Bacteria</taxon>
        <taxon>Pseudomonadati</taxon>
        <taxon>Planctomycetota</taxon>
        <taxon>Planctomycetia</taxon>
        <taxon>Isosphaerales</taxon>
        <taxon>Isosphaeraceae</taxon>
        <taxon>Isosphaera</taxon>
    </lineage>
</organism>
<dbReference type="RefSeq" id="WP_013565751.1">
    <property type="nucleotide sequence ID" value="NC_014962.1"/>
</dbReference>
<evidence type="ECO:0000313" key="2">
    <source>
        <dbReference type="EMBL" id="ADV63463.1"/>
    </source>
</evidence>
<evidence type="ECO:0000313" key="3">
    <source>
        <dbReference type="Proteomes" id="UP000008631"/>
    </source>
</evidence>
<name>E8R1P5_ISOPI</name>
<dbReference type="AlphaFoldDB" id="E8R1P5"/>
<gene>
    <name evidence="2" type="ordered locus">Isop_2898</name>
</gene>
<evidence type="ECO:0000256" key="1">
    <source>
        <dbReference type="SAM" id="MobiDB-lite"/>
    </source>
</evidence>
<reference key="1">
    <citation type="submission" date="2010-11" db="EMBL/GenBank/DDBJ databases">
        <title>The complete sequence of chromosome of Isophaera pallida ATCC 43644.</title>
        <authorList>
            <consortium name="US DOE Joint Genome Institute (JGI-PGF)"/>
            <person name="Lucas S."/>
            <person name="Copeland A."/>
            <person name="Lapidus A."/>
            <person name="Bruce D."/>
            <person name="Goodwin L."/>
            <person name="Pitluck S."/>
            <person name="Kyrpides N."/>
            <person name="Mavromatis K."/>
            <person name="Pagani I."/>
            <person name="Ivanova N."/>
            <person name="Saunders E."/>
            <person name="Brettin T."/>
            <person name="Detter J.C."/>
            <person name="Han C."/>
            <person name="Tapia R."/>
            <person name="Land M."/>
            <person name="Hauser L."/>
            <person name="Markowitz V."/>
            <person name="Cheng J.-F."/>
            <person name="Hugenholtz P."/>
            <person name="Woyke T."/>
            <person name="Wu D."/>
            <person name="Eisen J.A."/>
        </authorList>
    </citation>
    <scope>NUCLEOTIDE SEQUENCE</scope>
    <source>
        <strain>ATCC 43644</strain>
    </source>
</reference>
<accession>E8R1P5</accession>
<dbReference type="Proteomes" id="UP000008631">
    <property type="component" value="Chromosome"/>
</dbReference>
<dbReference type="OrthoDB" id="215671at2"/>
<protein>
    <submittedName>
        <fullName evidence="2">Uncharacterized protein</fullName>
    </submittedName>
</protein>
<sequence>MLLTRPLVTFSPSPFAPRADSIMAKKAVSKADAKSKTNPDPLASPAATPKTPLPSGRVGWFDPDTQSPLIDTYARRLESFTRIMSDGVVEAREVEEQEARLIALMREIEPLLSDELHDKVTRLLCELTAYDLIQIAHLMQTQRARTQFAAEPFTRSDSNQAAAK</sequence>
<dbReference type="InParanoid" id="E8R1P5"/>